<dbReference type="Proteomes" id="UP001234297">
    <property type="component" value="Chromosome 1"/>
</dbReference>
<sequence length="567" mass="64995">MVFLRGRRDQEGIDEFTEARNRYNALLHSHEVFWKQRSKSLWLKEGDMNSRYFHMTASARKQKNTFVKLRNNQGQWCSTSDEIDSMIVEYFRNLFTSGGCQSEEVLNCVEMKVTSEQNSMLMAPFSAIEVKEALFGMHPDKSPGSNGMNQAFDQKFWHIVGEDVTSNCLSFINTCFFLVGLNDTSIVLIPKKKQPEVLSDMRLIALCNVLYKIVSKMIANRMKTVLATVVSEFQSAFVPARAITDNILISTEIIHFLKRKRKGKSGVATLKIDMSKAYDRIEWDFLKSMMLKLGFDAKWVEMIMLCVSTVSYSVIRDGNERPGNYDELFLWGNKSNGGGGINWLRWDLLCKLKEFGGIRFKQLHAFNIAMFGKQGCRLLTNPDSLVAKVFKVRYFPRTSFVEASSGYNPSYVWRSIMAAKHVVIQGSKIQIGSGQHILIGKDPWLPDMDNGFITTNLNEDIATAPSNMTEISPSCIWRRMWRLEVPGKVKNLIWRAAVNVLPTADNLIRRRVEQNVTAFLEILLLEMLKLLVCVSLWFSFSPTPFEVLFFSYLSERKTWSREWEGTG</sequence>
<comment type="caution">
    <text evidence="1">The sequence shown here is derived from an EMBL/GenBank/DDBJ whole genome shotgun (WGS) entry which is preliminary data.</text>
</comment>
<dbReference type="EMBL" id="CM056809">
    <property type="protein sequence ID" value="KAJ8648293.1"/>
    <property type="molecule type" value="Genomic_DNA"/>
</dbReference>
<organism evidence="1 2">
    <name type="scientific">Persea americana</name>
    <name type="common">Avocado</name>
    <dbReference type="NCBI Taxonomy" id="3435"/>
    <lineage>
        <taxon>Eukaryota</taxon>
        <taxon>Viridiplantae</taxon>
        <taxon>Streptophyta</taxon>
        <taxon>Embryophyta</taxon>
        <taxon>Tracheophyta</taxon>
        <taxon>Spermatophyta</taxon>
        <taxon>Magnoliopsida</taxon>
        <taxon>Magnoliidae</taxon>
        <taxon>Laurales</taxon>
        <taxon>Lauraceae</taxon>
        <taxon>Persea</taxon>
    </lineage>
</organism>
<proteinExistence type="predicted"/>
<gene>
    <name evidence="1" type="ORF">MRB53_001316</name>
</gene>
<reference evidence="1 2" key="1">
    <citation type="journal article" date="2022" name="Hortic Res">
        <title>A haplotype resolved chromosomal level avocado genome allows analysis of novel avocado genes.</title>
        <authorList>
            <person name="Nath O."/>
            <person name="Fletcher S.J."/>
            <person name="Hayward A."/>
            <person name="Shaw L.M."/>
            <person name="Masouleh A.K."/>
            <person name="Furtado A."/>
            <person name="Henry R.J."/>
            <person name="Mitter N."/>
        </authorList>
    </citation>
    <scope>NUCLEOTIDE SEQUENCE [LARGE SCALE GENOMIC DNA]</scope>
    <source>
        <strain evidence="2">cv. Hass</strain>
    </source>
</reference>
<evidence type="ECO:0000313" key="1">
    <source>
        <dbReference type="EMBL" id="KAJ8648293.1"/>
    </source>
</evidence>
<name>A0ACC2MRM8_PERAE</name>
<accession>A0ACC2MRM8</accession>
<keyword evidence="2" id="KW-1185">Reference proteome</keyword>
<evidence type="ECO:0000313" key="2">
    <source>
        <dbReference type="Proteomes" id="UP001234297"/>
    </source>
</evidence>
<protein>
    <submittedName>
        <fullName evidence="1">Uncharacterized protein</fullName>
    </submittedName>
</protein>